<reference evidence="4 5" key="2">
    <citation type="submission" date="2019-09" db="EMBL/GenBank/DDBJ databases">
        <title>Complete genome sequencing of four Arcobacter species reveals a diverse suite of mobile elements.</title>
        <authorList>
            <person name="Miller W.G."/>
            <person name="Yee E."/>
            <person name="Bono J.L."/>
        </authorList>
    </citation>
    <scope>NUCLEOTIDE SEQUENCE [LARGE SCALE GENOMIC DNA]</scope>
    <source>
        <strain evidence="4 5">LMG 26638</strain>
    </source>
</reference>
<dbReference type="AlphaFoldDB" id="A0A5C2H7Z5"/>
<dbReference type="InterPro" id="IPR018060">
    <property type="entry name" value="HTH_AraC"/>
</dbReference>
<evidence type="ECO:0000313" key="4">
    <source>
        <dbReference type="EMBL" id="QEP34449.1"/>
    </source>
</evidence>
<dbReference type="GO" id="GO:0043565">
    <property type="term" value="F:sequence-specific DNA binding"/>
    <property type="evidence" value="ECO:0007669"/>
    <property type="project" value="InterPro"/>
</dbReference>
<dbReference type="Gene3D" id="1.10.10.60">
    <property type="entry name" value="Homeodomain-like"/>
    <property type="match status" value="1"/>
</dbReference>
<organism evidence="4 5">
    <name type="scientific">Malaciobacter pacificus</name>
    <dbReference type="NCBI Taxonomy" id="1080223"/>
    <lineage>
        <taxon>Bacteria</taxon>
        <taxon>Pseudomonadati</taxon>
        <taxon>Campylobacterota</taxon>
        <taxon>Epsilonproteobacteria</taxon>
        <taxon>Campylobacterales</taxon>
        <taxon>Arcobacteraceae</taxon>
        <taxon>Malaciobacter</taxon>
    </lineage>
</organism>
<keyword evidence="1" id="KW-0805">Transcription regulation</keyword>
<keyword evidence="5" id="KW-1185">Reference proteome</keyword>
<reference evidence="4 5" key="3">
    <citation type="submission" date="2019-09" db="EMBL/GenBank/DDBJ databases">
        <title>Taxonomic note: a critical rebuttal of the proposed division of the genus Arcobacter into six genera, emended descriptions of Arcobacter anaerophilus and the genus Arcobacter, and an assessment of genus-level boundaries for Epsilonproteobacteria using in silico genomic comparator tools.</title>
        <authorList>
            <person name="On S.L.W."/>
            <person name="Miller W.G."/>
            <person name="Biggs P."/>
            <person name="Cornelius A."/>
            <person name="Vandamme P."/>
        </authorList>
    </citation>
    <scope>NUCLEOTIDE SEQUENCE [LARGE SCALE GENOMIC DNA]</scope>
    <source>
        <strain evidence="4 5">LMG 26638</strain>
    </source>
</reference>
<evidence type="ECO:0000256" key="3">
    <source>
        <dbReference type="ARBA" id="ARBA00023163"/>
    </source>
</evidence>
<dbReference type="PROSITE" id="PS00041">
    <property type="entry name" value="HTH_ARAC_FAMILY_1"/>
    <property type="match status" value="1"/>
</dbReference>
<dbReference type="SUPFAM" id="SSF46689">
    <property type="entry name" value="Homeodomain-like"/>
    <property type="match status" value="2"/>
</dbReference>
<evidence type="ECO:0000256" key="2">
    <source>
        <dbReference type="ARBA" id="ARBA00023125"/>
    </source>
</evidence>
<dbReference type="InterPro" id="IPR009594">
    <property type="entry name" value="Tscrpt_reg_HTH_AraC_N"/>
</dbReference>
<dbReference type="SMART" id="SM00342">
    <property type="entry name" value="HTH_ARAC"/>
    <property type="match status" value="1"/>
</dbReference>
<protein>
    <submittedName>
        <fullName evidence="4">Transcriptional regulator, AraC family</fullName>
    </submittedName>
</protein>
<proteinExistence type="predicted"/>
<dbReference type="RefSeq" id="WP_130233385.1">
    <property type="nucleotide sequence ID" value="NZ_BMEF01000053.1"/>
</dbReference>
<name>A0A5C2H7Z5_9BACT</name>
<gene>
    <name evidence="4" type="ORF">APAC_1333</name>
</gene>
<accession>A0A5C2H7Z5</accession>
<dbReference type="PANTHER" id="PTHR43436:SF1">
    <property type="entry name" value="TRANSCRIPTIONAL REGULATORY PROTEIN"/>
    <property type="match status" value="1"/>
</dbReference>
<reference evidence="5" key="1">
    <citation type="submission" date="2019-09" db="EMBL/GenBank/DDBJ databases">
        <title>Complete genome sequencing of four Arcobacter species reveals a diverse suite of mobile elements.</title>
        <authorList>
            <person name="On S.L.W."/>
            <person name="Miller W.G."/>
            <person name="Biggs P."/>
            <person name="Cornelius A."/>
            <person name="Vandamme P."/>
        </authorList>
    </citation>
    <scope>NUCLEOTIDE SEQUENCE [LARGE SCALE GENOMIC DNA]</scope>
    <source>
        <strain evidence="5">LMG 26638</strain>
    </source>
</reference>
<dbReference type="GO" id="GO:0003700">
    <property type="term" value="F:DNA-binding transcription factor activity"/>
    <property type="evidence" value="ECO:0007669"/>
    <property type="project" value="InterPro"/>
</dbReference>
<dbReference type="PRINTS" id="PR00032">
    <property type="entry name" value="HTHARAC"/>
</dbReference>
<dbReference type="Proteomes" id="UP000322726">
    <property type="component" value="Chromosome"/>
</dbReference>
<dbReference type="InterPro" id="IPR009057">
    <property type="entry name" value="Homeodomain-like_sf"/>
</dbReference>
<evidence type="ECO:0000313" key="5">
    <source>
        <dbReference type="Proteomes" id="UP000322726"/>
    </source>
</evidence>
<dbReference type="EMBL" id="CP035928">
    <property type="protein sequence ID" value="QEP34449.1"/>
    <property type="molecule type" value="Genomic_DNA"/>
</dbReference>
<evidence type="ECO:0000256" key="1">
    <source>
        <dbReference type="ARBA" id="ARBA00023015"/>
    </source>
</evidence>
<sequence>MEDYLVQAREDLIEFINKKYSLENGLLQSEIECLDFFYSTSTTEFDAIMYEPSLCVILQGSKAVGFGEKLYQYSPSEYLLSSTHVPANIRILEASEDTPYLSFRIRFGLEDIYEVLKNTNPSKLEFQKKSEKGLFFDDLNYSLYEPMTRLVKLLEKPKEDIEYLAPFIIKEILYKLINDKSGYFLNKFVMEGTTSNKVVKAITEIKNKFNEKLNIKELANLVEMSESSLYQNFKTITSMTPIQFQKNLRLQEAKQILSVRNIEVSEVAFAVGYESPSQFSREYSRMFGISPKAHSDILKGQVSA</sequence>
<dbReference type="PANTHER" id="PTHR43436">
    <property type="entry name" value="ARAC-FAMILY TRANSCRIPTIONAL REGULATOR"/>
    <property type="match status" value="1"/>
</dbReference>
<dbReference type="InterPro" id="IPR018062">
    <property type="entry name" value="HTH_AraC-typ_CS"/>
</dbReference>
<keyword evidence="3" id="KW-0804">Transcription</keyword>
<dbReference type="PROSITE" id="PS01124">
    <property type="entry name" value="HTH_ARAC_FAMILY_2"/>
    <property type="match status" value="1"/>
</dbReference>
<dbReference type="OrthoDB" id="9802263at2"/>
<dbReference type="Pfam" id="PF06719">
    <property type="entry name" value="AraC_N"/>
    <property type="match status" value="1"/>
</dbReference>
<dbReference type="InterPro" id="IPR020449">
    <property type="entry name" value="Tscrpt_reg_AraC-type_HTH"/>
</dbReference>
<keyword evidence="2" id="KW-0238">DNA-binding</keyword>
<dbReference type="KEGG" id="apai:APAC_1333"/>
<dbReference type="Pfam" id="PF12833">
    <property type="entry name" value="HTH_18"/>
    <property type="match status" value="1"/>
</dbReference>